<dbReference type="InterPro" id="IPR014914">
    <property type="entry name" value="RES_dom"/>
</dbReference>
<gene>
    <name evidence="2" type="ORF">GQA70_00555</name>
</gene>
<dbReference type="Pfam" id="PF08808">
    <property type="entry name" value="RES"/>
    <property type="match status" value="1"/>
</dbReference>
<evidence type="ECO:0000313" key="3">
    <source>
        <dbReference type="Proteomes" id="UP000596387"/>
    </source>
</evidence>
<feature type="domain" description="RES" evidence="1">
    <location>
        <begin position="24"/>
        <end position="164"/>
    </location>
</feature>
<evidence type="ECO:0000259" key="1">
    <source>
        <dbReference type="SMART" id="SM00953"/>
    </source>
</evidence>
<name>A0ABX7F411_9RHOB</name>
<keyword evidence="3" id="KW-1185">Reference proteome</keyword>
<sequence>MEFSEGRFCGKLFRCINPIFAKKPLSGEGAKLYGGRFNPIGTEALYTSLRPETAIKEANQVGHLQPTVIVSYLADVHRVFYTRNAALLDSYSMSMATLSNHLWRSNMLAGRGVATQDFALRLIEDSYEGILVPSFTKDAGSTDVNLVLWKWNLHPSTLSVIDDDRRLEKAYGP</sequence>
<dbReference type="Proteomes" id="UP000596387">
    <property type="component" value="Chromosome"/>
</dbReference>
<proteinExistence type="predicted"/>
<protein>
    <submittedName>
        <fullName evidence="2">RES domain-containing protein</fullName>
    </submittedName>
</protein>
<dbReference type="EMBL" id="CP047166">
    <property type="protein sequence ID" value="QRF64931.1"/>
    <property type="molecule type" value="Genomic_DNA"/>
</dbReference>
<evidence type="ECO:0000313" key="2">
    <source>
        <dbReference type="EMBL" id="QRF64931.1"/>
    </source>
</evidence>
<reference evidence="2 3" key="1">
    <citation type="submission" date="2019-12" db="EMBL/GenBank/DDBJ databases">
        <title>Complete Genome Sequence of a Quorum-Sensing Bacterium,Rhodobacteraceae bacterium C31, Isolated from a marine microalgae symbiotic bacteria.</title>
        <authorList>
            <person name="Zhang Y."/>
        </authorList>
    </citation>
    <scope>NUCLEOTIDE SEQUENCE [LARGE SCALE GENOMIC DNA]</scope>
    <source>
        <strain evidence="2 3">C31</strain>
    </source>
</reference>
<accession>A0ABX7F411</accession>
<organism evidence="2 3">
    <name type="scientific">Ponticoccus alexandrii</name>
    <dbReference type="NCBI Taxonomy" id="1943633"/>
    <lineage>
        <taxon>Bacteria</taxon>
        <taxon>Pseudomonadati</taxon>
        <taxon>Pseudomonadota</taxon>
        <taxon>Alphaproteobacteria</taxon>
        <taxon>Rhodobacterales</taxon>
        <taxon>Roseobacteraceae</taxon>
        <taxon>Ponticoccus</taxon>
    </lineage>
</organism>
<dbReference type="RefSeq" id="WP_082055863.1">
    <property type="nucleotide sequence ID" value="NZ_CP047166.1"/>
</dbReference>
<dbReference type="SMART" id="SM00953">
    <property type="entry name" value="RES"/>
    <property type="match status" value="1"/>
</dbReference>